<dbReference type="RefSeq" id="WP_105358983.1">
    <property type="nucleotide sequence ID" value="NZ_PUIB01000026.1"/>
</dbReference>
<evidence type="ECO:0000313" key="2">
    <source>
        <dbReference type="EMBL" id="PQO27845.1"/>
    </source>
</evidence>
<keyword evidence="1" id="KW-0472">Membrane</keyword>
<organism evidence="2 3">
    <name type="scientific">Blastopirellula marina</name>
    <dbReference type="NCBI Taxonomy" id="124"/>
    <lineage>
        <taxon>Bacteria</taxon>
        <taxon>Pseudomonadati</taxon>
        <taxon>Planctomycetota</taxon>
        <taxon>Planctomycetia</taxon>
        <taxon>Pirellulales</taxon>
        <taxon>Pirellulaceae</taxon>
        <taxon>Blastopirellula</taxon>
    </lineage>
</organism>
<keyword evidence="1" id="KW-1133">Transmembrane helix</keyword>
<feature type="transmembrane region" description="Helical" evidence="1">
    <location>
        <begin position="32"/>
        <end position="51"/>
    </location>
</feature>
<name>A0A2S8F6R8_9BACT</name>
<dbReference type="Proteomes" id="UP000239388">
    <property type="component" value="Unassembled WGS sequence"/>
</dbReference>
<feature type="transmembrane region" description="Helical" evidence="1">
    <location>
        <begin position="63"/>
        <end position="84"/>
    </location>
</feature>
<evidence type="ECO:0000313" key="3">
    <source>
        <dbReference type="Proteomes" id="UP000239388"/>
    </source>
</evidence>
<dbReference type="OrthoDB" id="10004348at2"/>
<feature type="transmembrane region" description="Helical" evidence="1">
    <location>
        <begin position="165"/>
        <end position="187"/>
    </location>
</feature>
<gene>
    <name evidence="2" type="ORF">C5Y98_26310</name>
</gene>
<feature type="transmembrane region" description="Helical" evidence="1">
    <location>
        <begin position="123"/>
        <end position="144"/>
    </location>
</feature>
<protein>
    <submittedName>
        <fullName evidence="2">Uncharacterized protein</fullName>
    </submittedName>
</protein>
<comment type="caution">
    <text evidence="2">The sequence shown here is derived from an EMBL/GenBank/DDBJ whole genome shotgun (WGS) entry which is preliminary data.</text>
</comment>
<accession>A0A2S8F6R8</accession>
<evidence type="ECO:0000256" key="1">
    <source>
        <dbReference type="SAM" id="Phobius"/>
    </source>
</evidence>
<keyword evidence="1" id="KW-0812">Transmembrane</keyword>
<dbReference type="AlphaFoldDB" id="A0A2S8F6R8"/>
<feature type="transmembrane region" description="Helical" evidence="1">
    <location>
        <begin position="96"/>
        <end position="117"/>
    </location>
</feature>
<dbReference type="EMBL" id="PUIB01000026">
    <property type="protein sequence ID" value="PQO27845.1"/>
    <property type="molecule type" value="Genomic_DNA"/>
</dbReference>
<proteinExistence type="predicted"/>
<sequence length="210" mass="23755">MPMEFYDASTHSDEQRTWVRPDQPKSIPKPSIFLTVLSTILITFSLIAVAGNVVEIVLDGRPLAIFVSSIAIVWFGILALFQYVGVFQRSYVTSSIALFQTAMMIVFWTLLGLTVVLRYEQEIWMAIAICTAGIPPALLCLLQFDWIQRLSAYYRQEDRAAAPQVTLRQLFVFLLIVAIVLGTATAYHQVRLRVPLNKPYMDGASNYSLW</sequence>
<reference evidence="2 3" key="1">
    <citation type="submission" date="2018-02" db="EMBL/GenBank/DDBJ databases">
        <title>Comparative genomes isolates from brazilian mangrove.</title>
        <authorList>
            <person name="Araujo J.E."/>
            <person name="Taketani R.G."/>
            <person name="Silva M.C.P."/>
            <person name="Loureco M.V."/>
            <person name="Andreote F.D."/>
        </authorList>
    </citation>
    <scope>NUCLEOTIDE SEQUENCE [LARGE SCALE GENOMIC DNA]</scope>
    <source>
        <strain evidence="2 3">NAP PRIS-MGV</strain>
    </source>
</reference>